<dbReference type="GO" id="GO:0016162">
    <property type="term" value="F:cellulose 1,4-beta-cellobiosidase activity"/>
    <property type="evidence" value="ECO:0007669"/>
    <property type="project" value="UniProtKB-EC"/>
</dbReference>
<keyword evidence="3 11" id="KW-0732">Signal</keyword>
<evidence type="ECO:0000256" key="6">
    <source>
        <dbReference type="ARBA" id="ARBA00023277"/>
    </source>
</evidence>
<feature type="chain" id="PRO_5020378688" description="Glucanase" evidence="11">
    <location>
        <begin position="18"/>
        <end position="459"/>
    </location>
</feature>
<dbReference type="GO" id="GO:0030245">
    <property type="term" value="P:cellulose catabolic process"/>
    <property type="evidence" value="ECO:0007669"/>
    <property type="project" value="UniProtKB-KW"/>
</dbReference>
<dbReference type="STRING" id="341454.A0A4S2N480"/>
<sequence>MLSSVILGLLLPLLSSAQLVGTNTPEQHPSISFATCSTGGSCTVQQSSVVLDSNWRWAHQGTSGSTNCYTGNAWDSNICSSPSACASNCAIEGADYSGTYGISTSGGDLTLKFVTQHQYGKNVGSRVYLMQPGSNEKYQIFKLKNKEFTFDADVSKMGCGLNGALYFVEMPEDGGKGAFSGNKAGAKYGTGYCDAQCPHDLKWINGEANVLDWQPSATDPNSGTGRYGACCAEMDIWEANSIATAFTPHTCSKEGLYRCEGTECGDGAERYQSVCDKDGCDFNSYRMGNTSFYGPNGVVNTNARMTVVTQFITTDGTDTGALKEIRRLYVQNGQVIQNSKVNIPGMTAYDSITDEFCVDQKNVFQDNNAYIQKGGNKVMGDAMERGMVLVMSIWADHAAHMLWLDSSYPLDRPESQPGVKRGTCPTSSGDPKDVESQQANAQAVFGGIKFGPIGSTFRA</sequence>
<evidence type="ECO:0000256" key="1">
    <source>
        <dbReference type="ARBA" id="ARBA00001641"/>
    </source>
</evidence>
<dbReference type="CDD" id="cd07999">
    <property type="entry name" value="GH7_CBH_EG"/>
    <property type="match status" value="1"/>
</dbReference>
<evidence type="ECO:0000256" key="10">
    <source>
        <dbReference type="SAM" id="MobiDB-lite"/>
    </source>
</evidence>
<dbReference type="EMBL" id="ML220113">
    <property type="protein sequence ID" value="TGZ84059.1"/>
    <property type="molecule type" value="Genomic_DNA"/>
</dbReference>
<evidence type="ECO:0000256" key="4">
    <source>
        <dbReference type="ARBA" id="ARBA00022801"/>
    </source>
</evidence>
<feature type="signal peptide" evidence="11">
    <location>
        <begin position="1"/>
        <end position="17"/>
    </location>
</feature>
<dbReference type="EC" id="3.2.1.-" evidence="9"/>
<organism evidence="12 13">
    <name type="scientific">Ascodesmis nigricans</name>
    <dbReference type="NCBI Taxonomy" id="341454"/>
    <lineage>
        <taxon>Eukaryota</taxon>
        <taxon>Fungi</taxon>
        <taxon>Dikarya</taxon>
        <taxon>Ascomycota</taxon>
        <taxon>Pezizomycotina</taxon>
        <taxon>Pezizomycetes</taxon>
        <taxon>Pezizales</taxon>
        <taxon>Ascodesmidaceae</taxon>
        <taxon>Ascodesmis</taxon>
    </lineage>
</organism>
<dbReference type="InParanoid" id="A0A4S2N480"/>
<dbReference type="PANTHER" id="PTHR33753">
    <property type="entry name" value="1,4-BETA-D-GLUCAN CELLOBIOHYDROLASE B"/>
    <property type="match status" value="1"/>
</dbReference>
<keyword evidence="8 9" id="KW-0624">Polysaccharide degradation</keyword>
<evidence type="ECO:0000256" key="3">
    <source>
        <dbReference type="ARBA" id="ARBA00022729"/>
    </source>
</evidence>
<evidence type="ECO:0000256" key="2">
    <source>
        <dbReference type="ARBA" id="ARBA00006044"/>
    </source>
</evidence>
<evidence type="ECO:0000313" key="12">
    <source>
        <dbReference type="EMBL" id="TGZ84059.1"/>
    </source>
</evidence>
<dbReference type="AlphaFoldDB" id="A0A4S2N480"/>
<dbReference type="InterPro" id="IPR001722">
    <property type="entry name" value="Glyco_hydro_7"/>
</dbReference>
<evidence type="ECO:0000313" key="13">
    <source>
        <dbReference type="Proteomes" id="UP000298138"/>
    </source>
</evidence>
<dbReference type="FunFam" id="2.70.100.10:FF:000001">
    <property type="entry name" value="Glucanase"/>
    <property type="match status" value="1"/>
</dbReference>
<reference evidence="12 13" key="1">
    <citation type="submission" date="2019-04" db="EMBL/GenBank/DDBJ databases">
        <title>Comparative genomics and transcriptomics to analyze fruiting body development in filamentous ascomycetes.</title>
        <authorList>
            <consortium name="DOE Joint Genome Institute"/>
            <person name="Lutkenhaus R."/>
            <person name="Traeger S."/>
            <person name="Breuer J."/>
            <person name="Kuo A."/>
            <person name="Lipzen A."/>
            <person name="Pangilinan J."/>
            <person name="Dilworth D."/>
            <person name="Sandor L."/>
            <person name="Poggeler S."/>
            <person name="Barry K."/>
            <person name="Grigoriev I.V."/>
            <person name="Nowrousian M."/>
        </authorList>
    </citation>
    <scope>NUCLEOTIDE SEQUENCE [LARGE SCALE GENOMIC DNA]</scope>
    <source>
        <strain evidence="12 13">CBS 389.68</strain>
    </source>
</reference>
<comment type="similarity">
    <text evidence="2 9">Belongs to the glycosyl hydrolase 7 (cellulase C) family.</text>
</comment>
<feature type="region of interest" description="Disordered" evidence="10">
    <location>
        <begin position="412"/>
        <end position="438"/>
    </location>
</feature>
<evidence type="ECO:0000256" key="11">
    <source>
        <dbReference type="SAM" id="SignalP"/>
    </source>
</evidence>
<evidence type="ECO:0000256" key="8">
    <source>
        <dbReference type="ARBA" id="ARBA00023326"/>
    </source>
</evidence>
<dbReference type="PANTHER" id="PTHR33753:SF2">
    <property type="entry name" value="GLYCOSIDE HYDROLASE FAMILY 7 PROTEIN"/>
    <property type="match status" value="1"/>
</dbReference>
<dbReference type="InterPro" id="IPR013320">
    <property type="entry name" value="ConA-like_dom_sf"/>
</dbReference>
<protein>
    <recommendedName>
        <fullName evidence="9">Glucanase</fullName>
        <ecNumber evidence="9">3.2.1.-</ecNumber>
    </recommendedName>
</protein>
<keyword evidence="6" id="KW-0119">Carbohydrate metabolism</keyword>
<evidence type="ECO:0000256" key="5">
    <source>
        <dbReference type="ARBA" id="ARBA00023001"/>
    </source>
</evidence>
<keyword evidence="4 9" id="KW-0378">Hydrolase</keyword>
<proteinExistence type="inferred from homology"/>
<keyword evidence="13" id="KW-1185">Reference proteome</keyword>
<dbReference type="OrthoDB" id="412382at2759"/>
<keyword evidence="5 9" id="KW-0136">Cellulose degradation</keyword>
<evidence type="ECO:0000256" key="9">
    <source>
        <dbReference type="RuleBase" id="RU361164"/>
    </source>
</evidence>
<keyword evidence="7 9" id="KW-0326">Glycosidase</keyword>
<accession>A0A4S2N480</accession>
<dbReference type="SUPFAM" id="SSF49899">
    <property type="entry name" value="Concanavalin A-like lectins/glucanases"/>
    <property type="match status" value="1"/>
</dbReference>
<name>A0A4S2N480_9PEZI</name>
<dbReference type="PRINTS" id="PR00734">
    <property type="entry name" value="GLHYDRLASE7"/>
</dbReference>
<dbReference type="Pfam" id="PF00840">
    <property type="entry name" value="Glyco_hydro_7"/>
    <property type="match status" value="1"/>
</dbReference>
<gene>
    <name evidence="12" type="ORF">EX30DRAFT_338623</name>
</gene>
<comment type="catalytic activity">
    <reaction evidence="1">
        <text>Hydrolysis of (1-&gt;4)-beta-D-glucosidic linkages in cellulose and cellotetraose, releasing cellobiose from the non-reducing ends of the chains.</text>
        <dbReference type="EC" id="3.2.1.91"/>
    </reaction>
</comment>
<dbReference type="Proteomes" id="UP000298138">
    <property type="component" value="Unassembled WGS sequence"/>
</dbReference>
<evidence type="ECO:0000256" key="7">
    <source>
        <dbReference type="ARBA" id="ARBA00023295"/>
    </source>
</evidence>
<dbReference type="InterPro" id="IPR037019">
    <property type="entry name" value="Glyco_hydro_7_sf"/>
</dbReference>
<dbReference type="Gene3D" id="2.70.100.10">
    <property type="entry name" value="Glycoside hydrolase, family 7, domain"/>
    <property type="match status" value="1"/>
</dbReference>